<dbReference type="KEGG" id="omr:OXIME_001064"/>
<dbReference type="EMBL" id="CP133772">
    <property type="protein sequence ID" value="WYY00490.1"/>
    <property type="molecule type" value="Genomic_DNA"/>
</dbReference>
<dbReference type="NCBIfam" id="TIGR00401">
    <property type="entry name" value="msrA"/>
    <property type="match status" value="1"/>
</dbReference>
<dbReference type="InterPro" id="IPR002569">
    <property type="entry name" value="Met_Sox_Rdtase_MsrA_dom"/>
</dbReference>
<gene>
    <name evidence="2 4" type="primary">msrA</name>
    <name evidence="4" type="ORF">OXIME_001064</name>
</gene>
<evidence type="ECO:0000313" key="5">
    <source>
        <dbReference type="Proteomes" id="UP001451606"/>
    </source>
</evidence>
<comment type="catalytic activity">
    <reaction evidence="2">
        <text>L-methionyl-[protein] + [thioredoxin]-disulfide + H2O = L-methionyl-(S)-S-oxide-[protein] + [thioredoxin]-dithiol</text>
        <dbReference type="Rhea" id="RHEA:14217"/>
        <dbReference type="Rhea" id="RHEA-COMP:10698"/>
        <dbReference type="Rhea" id="RHEA-COMP:10700"/>
        <dbReference type="Rhea" id="RHEA-COMP:12313"/>
        <dbReference type="Rhea" id="RHEA-COMP:12315"/>
        <dbReference type="ChEBI" id="CHEBI:15377"/>
        <dbReference type="ChEBI" id="CHEBI:16044"/>
        <dbReference type="ChEBI" id="CHEBI:29950"/>
        <dbReference type="ChEBI" id="CHEBI:44120"/>
        <dbReference type="ChEBI" id="CHEBI:50058"/>
        <dbReference type="EC" id="1.8.4.11"/>
    </reaction>
</comment>
<feature type="active site" evidence="2">
    <location>
        <position position="14"/>
    </location>
</feature>
<keyword evidence="1 2" id="KW-0560">Oxidoreductase</keyword>
<dbReference type="RefSeq" id="WP_393970827.1">
    <property type="nucleotide sequence ID" value="NZ_CP133772.1"/>
</dbReference>
<dbReference type="PANTHER" id="PTHR43774">
    <property type="entry name" value="PEPTIDE METHIONINE SULFOXIDE REDUCTASE"/>
    <property type="match status" value="1"/>
</dbReference>
<comment type="catalytic activity">
    <reaction evidence="2">
        <text>[thioredoxin]-disulfide + L-methionine + H2O = L-methionine (S)-S-oxide + [thioredoxin]-dithiol</text>
        <dbReference type="Rhea" id="RHEA:19993"/>
        <dbReference type="Rhea" id="RHEA-COMP:10698"/>
        <dbReference type="Rhea" id="RHEA-COMP:10700"/>
        <dbReference type="ChEBI" id="CHEBI:15377"/>
        <dbReference type="ChEBI" id="CHEBI:29950"/>
        <dbReference type="ChEBI" id="CHEBI:50058"/>
        <dbReference type="ChEBI" id="CHEBI:57844"/>
        <dbReference type="ChEBI" id="CHEBI:58772"/>
        <dbReference type="EC" id="1.8.4.11"/>
    </reaction>
</comment>
<dbReference type="AlphaFoldDB" id="A0AAX4NID8"/>
<evidence type="ECO:0000259" key="3">
    <source>
        <dbReference type="Pfam" id="PF01625"/>
    </source>
</evidence>
<evidence type="ECO:0000256" key="1">
    <source>
        <dbReference type="ARBA" id="ARBA00023002"/>
    </source>
</evidence>
<dbReference type="PANTHER" id="PTHR43774:SF1">
    <property type="entry name" value="PEPTIDE METHIONINE SULFOXIDE REDUCTASE MSRA 2"/>
    <property type="match status" value="1"/>
</dbReference>
<comment type="function">
    <text evidence="2">Has an important function as a repair enzyme for proteins that have been inactivated by oxidation. Catalyzes the reversible oxidation-reduction of methionine sulfoxide in proteins to methionine.</text>
</comment>
<accession>A0AAX4NID8</accession>
<sequence length="182" mass="21049">MSDHTETAYLASGCFWCTEAVFQQIKGVIEIQSGYSGGKTPNPSYEEVCTGKTGHAETVRIRYDPSVISFKEILDVFFSTHDPTTLNRQGNDVGTQYRSAIFYVNQEQKAIAEMAIKELTEKRIFKKPIVTQIEEFRDFYPSEEYHNNYYKRNSDAPYCHYVISPKLAKLKKNEDLKMMLRN</sequence>
<dbReference type="Proteomes" id="UP001451606">
    <property type="component" value="Chromosome"/>
</dbReference>
<dbReference type="GO" id="GO:0008113">
    <property type="term" value="F:peptide-methionine (S)-S-oxide reductase activity"/>
    <property type="evidence" value="ECO:0007669"/>
    <property type="project" value="UniProtKB-UniRule"/>
</dbReference>
<keyword evidence="5" id="KW-1185">Reference proteome</keyword>
<organism evidence="4 5">
    <name type="scientific">Oxyplasma meridianum</name>
    <dbReference type="NCBI Taxonomy" id="3073602"/>
    <lineage>
        <taxon>Archaea</taxon>
        <taxon>Methanobacteriati</taxon>
        <taxon>Thermoplasmatota</taxon>
        <taxon>Thermoplasmata</taxon>
        <taxon>Thermoplasmatales</taxon>
        <taxon>Thermoplasmataceae</taxon>
        <taxon>Oxyplasma</taxon>
    </lineage>
</organism>
<evidence type="ECO:0000313" key="4">
    <source>
        <dbReference type="EMBL" id="WYY00490.1"/>
    </source>
</evidence>
<dbReference type="Gene3D" id="3.30.1060.10">
    <property type="entry name" value="Peptide methionine sulphoxide reductase MsrA"/>
    <property type="match status" value="1"/>
</dbReference>
<evidence type="ECO:0000256" key="2">
    <source>
        <dbReference type="HAMAP-Rule" id="MF_01401"/>
    </source>
</evidence>
<protein>
    <recommendedName>
        <fullName evidence="2">Peptide methionine sulfoxide reductase MsrA</fullName>
        <shortName evidence="2">Protein-methionine-S-oxide reductase</shortName>
        <ecNumber evidence="2">1.8.4.11</ecNumber>
    </recommendedName>
    <alternativeName>
        <fullName evidence="2">Peptide-methionine (S)-S-oxide reductase</fullName>
        <shortName evidence="2">Peptide Met(O) reductase</shortName>
    </alternativeName>
</protein>
<feature type="domain" description="Peptide methionine sulphoxide reductase MsrA" evidence="3">
    <location>
        <begin position="7"/>
        <end position="160"/>
    </location>
</feature>
<dbReference type="InterPro" id="IPR036509">
    <property type="entry name" value="Met_Sox_Rdtase_MsrA_sf"/>
</dbReference>
<dbReference type="HAMAP" id="MF_01401">
    <property type="entry name" value="MsrA"/>
    <property type="match status" value="1"/>
</dbReference>
<comment type="similarity">
    <text evidence="2">Belongs to the MsrA Met sulfoxide reductase family.</text>
</comment>
<dbReference type="GeneID" id="95967801"/>
<reference evidence="4 5" key="1">
    <citation type="submission" date="2023-09" db="EMBL/GenBank/DDBJ databases">
        <authorList>
            <person name="Golyshina O.V."/>
            <person name="Lunev E.A."/>
            <person name="Bargiela R."/>
            <person name="Gaines M.C."/>
            <person name="Daum B."/>
            <person name="Bale N.J."/>
            <person name="Koenen M."/>
            <person name="Sinninghe Damst J.S."/>
            <person name="Yakimov M."/>
            <person name="Golyshin P.N."/>
        </authorList>
    </citation>
    <scope>NUCLEOTIDE SEQUENCE [LARGE SCALE GENOMIC DNA]</scope>
    <source>
        <strain evidence="4 5">M1</strain>
    </source>
</reference>
<proteinExistence type="inferred from homology"/>
<dbReference type="EC" id="1.8.4.11" evidence="2"/>
<name>A0AAX4NID8_9ARCH</name>
<dbReference type="Pfam" id="PF01625">
    <property type="entry name" value="PMSR"/>
    <property type="match status" value="1"/>
</dbReference>
<dbReference type="SUPFAM" id="SSF55068">
    <property type="entry name" value="Peptide methionine sulfoxide reductase"/>
    <property type="match status" value="1"/>
</dbReference>